<proteinExistence type="inferred from homology"/>
<gene>
    <name evidence="2" type="ORF">M430DRAFT_108136</name>
</gene>
<dbReference type="GeneID" id="36569274"/>
<dbReference type="RefSeq" id="XP_024717978.1">
    <property type="nucleotide sequence ID" value="XM_024861193.1"/>
</dbReference>
<evidence type="ECO:0000256" key="1">
    <source>
        <dbReference type="ARBA" id="ARBA00005564"/>
    </source>
</evidence>
<dbReference type="EMBL" id="KZ679016">
    <property type="protein sequence ID" value="PSS10799.1"/>
    <property type="molecule type" value="Genomic_DNA"/>
</dbReference>
<dbReference type="OrthoDB" id="9972196at2759"/>
<dbReference type="PANTHER" id="PTHR30344">
    <property type="entry name" value="6-PHOSPHOGLUCONOLACTONASE-RELATED"/>
    <property type="match status" value="1"/>
</dbReference>
<dbReference type="STRING" id="857342.A0A2T3ATI9"/>
<evidence type="ECO:0000313" key="3">
    <source>
        <dbReference type="Proteomes" id="UP000241818"/>
    </source>
</evidence>
<evidence type="ECO:0000313" key="2">
    <source>
        <dbReference type="EMBL" id="PSS10799.1"/>
    </source>
</evidence>
<dbReference type="InterPro" id="IPR050282">
    <property type="entry name" value="Cycloisomerase_2"/>
</dbReference>
<accession>A0A2T3ATI9</accession>
<dbReference type="Pfam" id="PF10282">
    <property type="entry name" value="Lactonase"/>
    <property type="match status" value="1"/>
</dbReference>
<dbReference type="Proteomes" id="UP000241818">
    <property type="component" value="Unassembled WGS sequence"/>
</dbReference>
<sequence>MTTNLYVSSYIGTITSLQLTRHPDASYSLTQVAVNDGSYPNPSWLTRDEHNGVVYCLDEGLTVLDGSLASYKTSASGVLTQIDRHSTINGPVSSVVYNGGKALAVAHYTGSAVTSWAILPSGGVQLLQEFPFTLSKPGPDPSRQEAPHPHQAVVDPTDSFIVVPDLGADLVRIFRIDHSTSLLTELVPFKASLGSGPRHGAFLASGDATYFFLVSELGNTVTSYRVLYGSDSLSFEELSSSGIYGDRKTPEGAAAAAALLTPDDKYLLTSSRNATLFQIPSFEPDSSTLIPSDTLQSWKIDHGTGRLEFHQLAPAGGRFPRQFSVNRDGTLAAVGLQHDGRVVIVQRDVENGTFGRFVAEIDVPGNVTCVIWDD</sequence>
<dbReference type="InParanoid" id="A0A2T3ATI9"/>
<protein>
    <recommendedName>
        <fullName evidence="4">3-carboxymuconate cyclase</fullName>
    </recommendedName>
</protein>
<dbReference type="InterPro" id="IPR015943">
    <property type="entry name" value="WD40/YVTN_repeat-like_dom_sf"/>
</dbReference>
<dbReference type="PANTHER" id="PTHR30344:SF1">
    <property type="entry name" value="6-PHOSPHOGLUCONOLACTONASE"/>
    <property type="match status" value="1"/>
</dbReference>
<dbReference type="InterPro" id="IPR019405">
    <property type="entry name" value="Lactonase_7-beta_prop"/>
</dbReference>
<dbReference type="AlphaFoldDB" id="A0A2T3ATI9"/>
<name>A0A2T3ATI9_AMORE</name>
<evidence type="ECO:0008006" key="4">
    <source>
        <dbReference type="Google" id="ProtNLM"/>
    </source>
</evidence>
<reference evidence="2 3" key="1">
    <citation type="journal article" date="2018" name="New Phytol.">
        <title>Comparative genomics and transcriptomics depict ericoid mycorrhizal fungi as versatile saprotrophs and plant mutualists.</title>
        <authorList>
            <person name="Martino E."/>
            <person name="Morin E."/>
            <person name="Grelet G.A."/>
            <person name="Kuo A."/>
            <person name="Kohler A."/>
            <person name="Daghino S."/>
            <person name="Barry K.W."/>
            <person name="Cichocki N."/>
            <person name="Clum A."/>
            <person name="Dockter R.B."/>
            <person name="Hainaut M."/>
            <person name="Kuo R.C."/>
            <person name="LaButti K."/>
            <person name="Lindahl B.D."/>
            <person name="Lindquist E.A."/>
            <person name="Lipzen A."/>
            <person name="Khouja H.R."/>
            <person name="Magnuson J."/>
            <person name="Murat C."/>
            <person name="Ohm R.A."/>
            <person name="Singer S.W."/>
            <person name="Spatafora J.W."/>
            <person name="Wang M."/>
            <person name="Veneault-Fourrey C."/>
            <person name="Henrissat B."/>
            <person name="Grigoriev I.V."/>
            <person name="Martin F.M."/>
            <person name="Perotto S."/>
        </authorList>
    </citation>
    <scope>NUCLEOTIDE SEQUENCE [LARGE SCALE GENOMIC DNA]</scope>
    <source>
        <strain evidence="2 3">ATCC 22711</strain>
    </source>
</reference>
<dbReference type="InterPro" id="IPR011045">
    <property type="entry name" value="N2O_reductase_N"/>
</dbReference>
<organism evidence="2 3">
    <name type="scientific">Amorphotheca resinae ATCC 22711</name>
    <dbReference type="NCBI Taxonomy" id="857342"/>
    <lineage>
        <taxon>Eukaryota</taxon>
        <taxon>Fungi</taxon>
        <taxon>Dikarya</taxon>
        <taxon>Ascomycota</taxon>
        <taxon>Pezizomycotina</taxon>
        <taxon>Leotiomycetes</taxon>
        <taxon>Helotiales</taxon>
        <taxon>Amorphothecaceae</taxon>
        <taxon>Amorphotheca</taxon>
    </lineage>
</organism>
<dbReference type="SUPFAM" id="SSF50974">
    <property type="entry name" value="Nitrous oxide reductase, N-terminal domain"/>
    <property type="match status" value="1"/>
</dbReference>
<keyword evidence="3" id="KW-1185">Reference proteome</keyword>
<dbReference type="GO" id="GO:0017057">
    <property type="term" value="F:6-phosphogluconolactonase activity"/>
    <property type="evidence" value="ECO:0007669"/>
    <property type="project" value="TreeGrafter"/>
</dbReference>
<comment type="similarity">
    <text evidence="1">Belongs to the cycloisomerase 2 family.</text>
</comment>
<dbReference type="Gene3D" id="2.130.10.10">
    <property type="entry name" value="YVTN repeat-like/Quinoprotein amine dehydrogenase"/>
    <property type="match status" value="1"/>
</dbReference>